<reference evidence="2 3" key="1">
    <citation type="submission" date="2019-07" db="EMBL/GenBank/DDBJ databases">
        <title>Draft genome assembly of a fouling barnacle, Amphibalanus amphitrite (Darwin, 1854): The first reference genome for Thecostraca.</title>
        <authorList>
            <person name="Kim W."/>
        </authorList>
    </citation>
    <scope>NUCLEOTIDE SEQUENCE [LARGE SCALE GENOMIC DNA]</scope>
    <source>
        <strain evidence="2">SNU_AA5</strain>
        <tissue evidence="2">Soma without cirri and trophi</tissue>
    </source>
</reference>
<dbReference type="Proteomes" id="UP000440578">
    <property type="component" value="Unassembled WGS sequence"/>
</dbReference>
<organism evidence="2 3">
    <name type="scientific">Amphibalanus amphitrite</name>
    <name type="common">Striped barnacle</name>
    <name type="synonym">Balanus amphitrite</name>
    <dbReference type="NCBI Taxonomy" id="1232801"/>
    <lineage>
        <taxon>Eukaryota</taxon>
        <taxon>Metazoa</taxon>
        <taxon>Ecdysozoa</taxon>
        <taxon>Arthropoda</taxon>
        <taxon>Crustacea</taxon>
        <taxon>Multicrustacea</taxon>
        <taxon>Cirripedia</taxon>
        <taxon>Thoracica</taxon>
        <taxon>Thoracicalcarea</taxon>
        <taxon>Balanomorpha</taxon>
        <taxon>Balanoidea</taxon>
        <taxon>Balanidae</taxon>
        <taxon>Amphibalaninae</taxon>
        <taxon>Amphibalanus</taxon>
    </lineage>
</organism>
<sequence length="759" mass="81440">MQNLQSPEYVSSVLSDEAFQTIVSADLSTESPPCPGTSGAGESHPTLLPGPPGFSAESPPCPGTSGAGEPHPTLLPGPPGFSTESPPCPGTSGAGEPHPTLLPGPPGFSAESPPCPGTSGAGEPHPTLLPGPPGFSAESPPCPGTSGAGERHPTLLPGPPGFSAESPPCPGTSGAGEPHPTLLPGPPGFSTESPPCPGTSGAGEPHPTLLPGPPGFSAESPPCPGTSGAGERHPTLLPGPPGFSAESPPCPGTSGAGERHPTLLPGPPGFSAESPPCVGEPHSSPDMQPNSRKRARTSDQQSRAFLSKHGVRPVPESCSNGTCKYGCAERFSEAQRAQINQSVNLLPRQARVQWYASHADDITPTVVDCLPVSDPAARRRRLIAYFLPLENGRKQPVCKAFCLATLGFSQANDGPMLSAVRALSAPEETRGRSVPPNRVSREVLRAHIEKYEPVSPHYRYLHAPKRRYLPADLTAMDMYSHLTEEQGANFCTYETFRKALREANVSFTRLGSEECDMCKAYSLHIKECHVDAECQVCSDHGTHLKNAEESRRAYQKDRDRVAGEDETLVSVDMMRVTVLPILPHKDLALKTVTVKFLEKGHTSMSADAVHQVVNKFLSKKNEVADFQDFVEACAHASDVVEMAATDFRDISSGISASRLKKLAGEDLRPTLRKMRAIQARRGEHRLFMKESHEQPTWKAYEITKVTFDEMEQPPRRKVERGVNRDKLDKIKSRLAPLMKPHKRAFWLGLEGKNVRDLNG</sequence>
<protein>
    <submittedName>
        <fullName evidence="2">Uncharacterized protein</fullName>
    </submittedName>
</protein>
<dbReference type="PANTHER" id="PTHR10773:SF19">
    <property type="match status" value="1"/>
</dbReference>
<evidence type="ECO:0000256" key="1">
    <source>
        <dbReference type="SAM" id="MobiDB-lite"/>
    </source>
</evidence>
<feature type="region of interest" description="Disordered" evidence="1">
    <location>
        <begin position="24"/>
        <end position="311"/>
    </location>
</feature>
<accession>A0A6A4UXI8</accession>
<dbReference type="AlphaFoldDB" id="A0A6A4UXI8"/>
<evidence type="ECO:0000313" key="2">
    <source>
        <dbReference type="EMBL" id="KAF0288477.1"/>
    </source>
</evidence>
<comment type="caution">
    <text evidence="2">The sequence shown here is derived from an EMBL/GenBank/DDBJ whole genome shotgun (WGS) entry which is preliminary data.</text>
</comment>
<dbReference type="EMBL" id="VIIS01002111">
    <property type="protein sequence ID" value="KAF0288477.1"/>
    <property type="molecule type" value="Genomic_DNA"/>
</dbReference>
<dbReference type="OrthoDB" id="6741731at2759"/>
<evidence type="ECO:0000313" key="3">
    <source>
        <dbReference type="Proteomes" id="UP000440578"/>
    </source>
</evidence>
<gene>
    <name evidence="2" type="ORF">FJT64_013131</name>
</gene>
<keyword evidence="3" id="KW-1185">Reference proteome</keyword>
<dbReference type="PANTHER" id="PTHR10773">
    <property type="entry name" value="DNA-DIRECTED RNA POLYMERASES I, II, AND III SUBUNIT RPABC2"/>
    <property type="match status" value="1"/>
</dbReference>
<proteinExistence type="predicted"/>
<name>A0A6A4UXI8_AMPAM</name>